<organism evidence="2 3">
    <name type="scientific">Pseudomonas putida</name>
    <name type="common">Arthrobacter siderocapsulatus</name>
    <dbReference type="NCBI Taxonomy" id="303"/>
    <lineage>
        <taxon>Bacteria</taxon>
        <taxon>Pseudomonadati</taxon>
        <taxon>Pseudomonadota</taxon>
        <taxon>Gammaproteobacteria</taxon>
        <taxon>Pseudomonadales</taxon>
        <taxon>Pseudomonadaceae</taxon>
        <taxon>Pseudomonas</taxon>
    </lineage>
</organism>
<comment type="caution">
    <text evidence="2">The sequence shown here is derived from an EMBL/GenBank/DDBJ whole genome shotgun (WGS) entry which is preliminary data.</text>
</comment>
<name>A0A3M8SAN7_PSEPU</name>
<dbReference type="Proteomes" id="UP000278162">
    <property type="component" value="Unassembled WGS sequence"/>
</dbReference>
<gene>
    <name evidence="2" type="ORF">EFK07_29665</name>
</gene>
<evidence type="ECO:0000313" key="3">
    <source>
        <dbReference type="Proteomes" id="UP000278162"/>
    </source>
</evidence>
<dbReference type="RefSeq" id="WP_023662952.1">
    <property type="nucleotide sequence ID" value="NZ_BSKD01000024.1"/>
</dbReference>
<evidence type="ECO:0000313" key="2">
    <source>
        <dbReference type="EMBL" id="RNF77773.1"/>
    </source>
</evidence>
<proteinExistence type="predicted"/>
<evidence type="ECO:0008006" key="4">
    <source>
        <dbReference type="Google" id="ProtNLM"/>
    </source>
</evidence>
<feature type="transmembrane region" description="Helical" evidence="1">
    <location>
        <begin position="39"/>
        <end position="72"/>
    </location>
</feature>
<evidence type="ECO:0000256" key="1">
    <source>
        <dbReference type="SAM" id="Phobius"/>
    </source>
</evidence>
<sequence length="108" mass="12098">MTTAAKRSIAFRLGRALGSVARFFMHDINPTVRWVKRVFLATVIALILANSISWVMSVLLTVFSLTLGLYALSKVDLGKVELFSEDEEAPYGRDVFERPLDSYGRSVK</sequence>
<keyword evidence="1" id="KW-1133">Transmembrane helix</keyword>
<accession>A0A3M8SAN7</accession>
<keyword evidence="1" id="KW-0812">Transmembrane</keyword>
<dbReference type="EMBL" id="RJAI01000103">
    <property type="protein sequence ID" value="RNF77773.1"/>
    <property type="molecule type" value="Genomic_DNA"/>
</dbReference>
<protein>
    <recommendedName>
        <fullName evidence="4">DUF3742 family protein</fullName>
    </recommendedName>
</protein>
<reference evidence="2 3" key="1">
    <citation type="submission" date="2018-10" db="EMBL/GenBank/DDBJ databases">
        <title>An outbreak of IMP-63 producing strain in France.</title>
        <authorList>
            <person name="Bour M."/>
            <person name="Liapis E."/>
            <person name="Plesiat P."/>
        </authorList>
    </citation>
    <scope>NUCLEOTIDE SEQUENCE [LARGE SCALE GENOMIC DNA]</scope>
    <source>
        <strain evidence="2 3">12917</strain>
    </source>
</reference>
<keyword evidence="1" id="KW-0472">Membrane</keyword>
<dbReference type="AlphaFoldDB" id="A0A3M8SAN7"/>